<keyword evidence="1" id="KW-1133">Transmembrane helix</keyword>
<dbReference type="EMBL" id="CACRTO010000018">
    <property type="protein sequence ID" value="VYU20158.1"/>
    <property type="molecule type" value="Genomic_DNA"/>
</dbReference>
<dbReference type="AlphaFoldDB" id="A0A6N3CYG1"/>
<evidence type="ECO:0000313" key="2">
    <source>
        <dbReference type="EMBL" id="VYU20158.1"/>
    </source>
</evidence>
<organism evidence="2">
    <name type="scientific">Clostridium tertium</name>
    <dbReference type="NCBI Taxonomy" id="1559"/>
    <lineage>
        <taxon>Bacteria</taxon>
        <taxon>Bacillati</taxon>
        <taxon>Bacillota</taxon>
        <taxon>Clostridia</taxon>
        <taxon>Eubacteriales</taxon>
        <taxon>Clostridiaceae</taxon>
        <taxon>Clostridium</taxon>
    </lineage>
</organism>
<name>A0A6N3CYG1_9CLOT</name>
<dbReference type="RefSeq" id="WP_156626216.1">
    <property type="nucleotide sequence ID" value="NZ_CACRTO010000018.1"/>
</dbReference>
<keyword evidence="1" id="KW-0472">Membrane</keyword>
<proteinExistence type="predicted"/>
<evidence type="ECO:0000256" key="1">
    <source>
        <dbReference type="SAM" id="Phobius"/>
    </source>
</evidence>
<protein>
    <submittedName>
        <fullName evidence="2">Uncharacterized protein</fullName>
    </submittedName>
</protein>
<gene>
    <name evidence="2" type="ORF">CTLFYP3_01739</name>
</gene>
<sequence>MKILKALKKENRRIKQFYILMTSLFLLLPLIAFLAQIDSVFLWGYLGLLEVLIILACVNKLNYHRLKFQCSNNKLRFRSGLFVRESIILCDKVMVVHTDKEKEDMDIILITTMKFRNKYLKPINKGFLKKYPEAAEEYIKVKKIKPEESYYFQVIRRGALKKYTLLNSIFSNCVKASYTSSAIENIKIAREQIEL</sequence>
<reference evidence="2" key="1">
    <citation type="submission" date="2019-11" db="EMBL/GenBank/DDBJ databases">
        <authorList>
            <person name="Feng L."/>
        </authorList>
    </citation>
    <scope>NUCLEOTIDE SEQUENCE</scope>
    <source>
        <strain evidence="2">CTertiumLFYP3</strain>
    </source>
</reference>
<keyword evidence="1" id="KW-0812">Transmembrane</keyword>
<accession>A0A6N3CYG1</accession>
<feature type="transmembrane region" description="Helical" evidence="1">
    <location>
        <begin position="16"/>
        <end position="34"/>
    </location>
</feature>
<feature type="transmembrane region" description="Helical" evidence="1">
    <location>
        <begin position="40"/>
        <end position="58"/>
    </location>
</feature>